<dbReference type="InterPro" id="IPR002772">
    <property type="entry name" value="Glyco_hydro_3_C"/>
</dbReference>
<comment type="similarity">
    <text evidence="1 4">Belongs to the glycosyl hydrolase 3 family.</text>
</comment>
<dbReference type="InterPro" id="IPR036881">
    <property type="entry name" value="Glyco_hydro_3_C_sf"/>
</dbReference>
<dbReference type="InterPro" id="IPR019800">
    <property type="entry name" value="Glyco_hydro_3_AS"/>
</dbReference>
<dbReference type="PANTHER" id="PTHR42715:SF10">
    <property type="entry name" value="BETA-GLUCOSIDASE"/>
    <property type="match status" value="1"/>
</dbReference>
<keyword evidence="3" id="KW-0119">Carbohydrate metabolism</keyword>
<keyword evidence="7" id="KW-1185">Reference proteome</keyword>
<feature type="domain" description="Fibronectin type III-like" evidence="5">
    <location>
        <begin position="363"/>
        <end position="434"/>
    </location>
</feature>
<dbReference type="InterPro" id="IPR001764">
    <property type="entry name" value="Glyco_hydro_3_N"/>
</dbReference>
<reference evidence="6 7" key="1">
    <citation type="submission" date="2022-10" db="EMBL/GenBank/DDBJ databases">
        <authorList>
            <person name="Xie J."/>
            <person name="Shen N."/>
        </authorList>
    </citation>
    <scope>NUCLEOTIDE SEQUENCE [LARGE SCALE GENOMIC DNA]</scope>
    <source>
        <strain evidence="6 7">DSM 41681</strain>
    </source>
</reference>
<evidence type="ECO:0000259" key="5">
    <source>
        <dbReference type="SMART" id="SM01217"/>
    </source>
</evidence>
<dbReference type="InterPro" id="IPR013783">
    <property type="entry name" value="Ig-like_fold"/>
</dbReference>
<accession>A0ABU6CAF1</accession>
<keyword evidence="2 4" id="KW-0378">Hydrolase</keyword>
<dbReference type="PROSITE" id="PS00775">
    <property type="entry name" value="GLYCOSYL_HYDROL_F3"/>
    <property type="match status" value="1"/>
</dbReference>
<evidence type="ECO:0000256" key="1">
    <source>
        <dbReference type="ARBA" id="ARBA00005336"/>
    </source>
</evidence>
<dbReference type="RefSeq" id="WP_324768238.1">
    <property type="nucleotide sequence ID" value="NZ_BAAATS010000045.1"/>
</dbReference>
<evidence type="ECO:0000313" key="7">
    <source>
        <dbReference type="Proteomes" id="UP001352223"/>
    </source>
</evidence>
<name>A0ABU6CAF1_9ACTN</name>
<dbReference type="Pfam" id="PF00933">
    <property type="entry name" value="Glyco_hydro_3"/>
    <property type="match status" value="1"/>
</dbReference>
<dbReference type="InterPro" id="IPR026891">
    <property type="entry name" value="Fn3-like"/>
</dbReference>
<comment type="caution">
    <text evidence="6">The sequence shown here is derived from an EMBL/GenBank/DDBJ whole genome shotgun (WGS) entry which is preliminary data.</text>
</comment>
<sequence>MAAAAVLVASSLVVGGLRLISGQSADPGSGPRTLERANAVLSRQAAEQGMVLLENHDRALPIAPKGNIALFGVGAYRTAEGGTGSGNVNNRYTVSIRQGMKNAGYRVTTSGAYWSAMTGAYDTKYGDGTSSTWGQAVDYASVEQRLTAESVRPSARTSTAVYVIARNSGEKTDRSARKGDYLLSDTERANLALLGRSYVHVVVVINSGGIIDTSFYRQINAAQWDPSGDRALDAMLLMGQAGQEGGNALASILNGTVTPSGKLTDTWAADYPAYPASATFADNDGRSAREEYTEGIYVGYRYFDSFYGSIDRKNPEGVVNYPFGYGRSYTDFRIRAQRVTADAKRVTVRAEVTNTGRRHSGREVVQVYVSAPQSGADKAYQQLTGYVKTDDLAPGASQSVTIGFDTSSLASYSESRAAWVLDAGDYVVRVGDSSRSTHVAAQLSLAETVVTERNHNELDDQKPSRELTSEPADFYTYETERKEIAAARRITLDPRSFRTADRASDHQQDVPVEPASPFYALDGAKLASTTVYLDRAQKDWEKTGAPYAPRPGEHVKYVETDTAATLYDVAKGHTSIERFVAGLPLRRLAALVEGAGTGGTTPSAVGAAGYTTGAHEDLGIPSMTLADGPAGLRLTQKLPTTPATYQYATAWPIGTLLAQTWDRDLVHRVGTAVGKEMNEFGVHLWLAPGMNIHRDPLGGRNFEYYSEDPLVSGLTAAATTNGVQSNPGVGVTVKHLAANNQETARRTGNSVVGERALREIELKGFEIAVRAAQPMAVMTSYNKVDGTYAASNYDLVTDLLRGEWGFEGLVMTDWGGAHGATATMYSGNDLIEPGGSPSDIIDATTRTEPTLDLTGLPAHTRTVRRTDSDYSGAPGSSGYTFQFGGLTPAAGGATTVSTTVDASTDLTRTPLSGTTTVDAINNQTYAADPKFTSVDDAYRSVRKLLASSALTAAQKAAIEISDVRHAGPADTTGPVTSYTVTLTGRYPAADSYTMRLGDLQRSAIHVLTVASRTTAFQQLAAAQKVKGISVDSYTERFADLAPVVISSTS</sequence>
<evidence type="ECO:0000256" key="4">
    <source>
        <dbReference type="RuleBase" id="RU361161"/>
    </source>
</evidence>
<dbReference type="Gene3D" id="2.60.40.10">
    <property type="entry name" value="Immunoglobulins"/>
    <property type="match status" value="1"/>
</dbReference>
<dbReference type="Gene3D" id="3.40.50.1700">
    <property type="entry name" value="Glycoside hydrolase family 3 C-terminal domain"/>
    <property type="match status" value="1"/>
</dbReference>
<dbReference type="SUPFAM" id="SSF51445">
    <property type="entry name" value="(Trans)glycosidases"/>
    <property type="match status" value="1"/>
</dbReference>
<proteinExistence type="inferred from homology"/>
<dbReference type="InterPro" id="IPR017853">
    <property type="entry name" value="GH"/>
</dbReference>
<keyword evidence="4" id="KW-0326">Glycosidase</keyword>
<dbReference type="Proteomes" id="UP001352223">
    <property type="component" value="Unassembled WGS sequence"/>
</dbReference>
<dbReference type="Gene3D" id="3.20.20.300">
    <property type="entry name" value="Glycoside hydrolase, family 3, N-terminal domain"/>
    <property type="match status" value="1"/>
</dbReference>
<protein>
    <submittedName>
        <fullName evidence="6">Glycoside hydrolase family 3 C-terminal domain-containing protein</fullName>
    </submittedName>
</protein>
<dbReference type="InterPro" id="IPR050288">
    <property type="entry name" value="Cellulose_deg_GH3"/>
</dbReference>
<evidence type="ECO:0000256" key="3">
    <source>
        <dbReference type="ARBA" id="ARBA00023277"/>
    </source>
</evidence>
<dbReference type="SMART" id="SM01217">
    <property type="entry name" value="Fn3_like"/>
    <property type="match status" value="1"/>
</dbReference>
<evidence type="ECO:0000313" key="6">
    <source>
        <dbReference type="EMBL" id="MEB3961036.1"/>
    </source>
</evidence>
<dbReference type="Pfam" id="PF14310">
    <property type="entry name" value="Fn3-like"/>
    <property type="match status" value="1"/>
</dbReference>
<dbReference type="GO" id="GO:0016787">
    <property type="term" value="F:hydrolase activity"/>
    <property type="evidence" value="ECO:0007669"/>
    <property type="project" value="UniProtKB-KW"/>
</dbReference>
<gene>
    <name evidence="6" type="ORF">OKJ48_12385</name>
</gene>
<evidence type="ECO:0000256" key="2">
    <source>
        <dbReference type="ARBA" id="ARBA00022801"/>
    </source>
</evidence>
<organism evidence="6 7">
    <name type="scientific">Streptomyces kunmingensis</name>
    <dbReference type="NCBI Taxonomy" id="68225"/>
    <lineage>
        <taxon>Bacteria</taxon>
        <taxon>Bacillati</taxon>
        <taxon>Actinomycetota</taxon>
        <taxon>Actinomycetes</taxon>
        <taxon>Kitasatosporales</taxon>
        <taxon>Streptomycetaceae</taxon>
        <taxon>Streptomyces</taxon>
    </lineage>
</organism>
<dbReference type="Pfam" id="PF01915">
    <property type="entry name" value="Glyco_hydro_3_C"/>
    <property type="match status" value="1"/>
</dbReference>
<dbReference type="PANTHER" id="PTHR42715">
    <property type="entry name" value="BETA-GLUCOSIDASE"/>
    <property type="match status" value="1"/>
</dbReference>
<dbReference type="PRINTS" id="PR00133">
    <property type="entry name" value="GLHYDRLASE3"/>
</dbReference>
<dbReference type="SUPFAM" id="SSF52279">
    <property type="entry name" value="Beta-D-glucan exohydrolase, C-terminal domain"/>
    <property type="match status" value="1"/>
</dbReference>
<dbReference type="EMBL" id="JAOZYB010000075">
    <property type="protein sequence ID" value="MEB3961036.1"/>
    <property type="molecule type" value="Genomic_DNA"/>
</dbReference>
<dbReference type="InterPro" id="IPR036962">
    <property type="entry name" value="Glyco_hydro_3_N_sf"/>
</dbReference>